<evidence type="ECO:0000256" key="7">
    <source>
        <dbReference type="PIRNR" id="PIRNR000477"/>
    </source>
</evidence>
<dbReference type="AlphaFoldDB" id="A0A7M2Z214"/>
<feature type="binding site" evidence="8">
    <location>
        <position position="25"/>
    </location>
    <ligand>
        <name>phosphate</name>
        <dbReference type="ChEBI" id="CHEBI:43474"/>
    </ligand>
</feature>
<dbReference type="Proteomes" id="UP000254134">
    <property type="component" value="Unassembled WGS sequence"/>
</dbReference>
<dbReference type="Pfam" id="PF01048">
    <property type="entry name" value="PNP_UDP_1"/>
    <property type="match status" value="1"/>
</dbReference>
<reference evidence="10 11" key="1">
    <citation type="submission" date="2018-07" db="EMBL/GenBank/DDBJ databases">
        <title>High-quality-draft genome sequence of Gaiella occulta.</title>
        <authorList>
            <person name="Severino R."/>
            <person name="Froufe H.J.C."/>
            <person name="Rainey F.A."/>
            <person name="Barroso C."/>
            <person name="Albuquerque L."/>
            <person name="Lobo-Da-Cunha A."/>
            <person name="Da Costa M.S."/>
            <person name="Egas C."/>
        </authorList>
    </citation>
    <scope>NUCLEOTIDE SEQUENCE [LARGE SCALE GENOMIC DNA]</scope>
    <source>
        <strain evidence="10 11">F2-233</strain>
    </source>
</reference>
<comment type="caution">
    <text evidence="10">The sequence shown here is derived from an EMBL/GenBank/DDBJ whole genome shotgun (WGS) entry which is preliminary data.</text>
</comment>
<comment type="function">
    <text evidence="1">The purine nucleoside phosphorylases catalyze the phosphorolytic breakdown of the N-glycosidic bond in the beta-(deoxy)ribonucleoside molecules, with the formation of the corresponding free purine bases and pentose-1-phosphate. Cleaves guanosine, inosine, 2'-deoxyguanosine and 2'-deoxyinosine.</text>
</comment>
<dbReference type="NCBIfam" id="NF006054">
    <property type="entry name" value="PRK08202.1"/>
    <property type="match status" value="1"/>
</dbReference>
<feature type="binding site" evidence="8">
    <location>
        <position position="230"/>
    </location>
    <ligand>
        <name>a purine D-ribonucleoside</name>
        <dbReference type="ChEBI" id="CHEBI:142355"/>
    </ligand>
</feature>
<feature type="binding site" evidence="8">
    <location>
        <position position="188"/>
    </location>
    <ligand>
        <name>a purine D-ribonucleoside</name>
        <dbReference type="ChEBI" id="CHEBI:142355"/>
    </ligand>
</feature>
<dbReference type="NCBIfam" id="TIGR01697">
    <property type="entry name" value="PNPH-PUNA-XAPA"/>
    <property type="match status" value="1"/>
</dbReference>
<gene>
    <name evidence="10" type="ORF">Gocc_0303</name>
</gene>
<feature type="binding site" evidence="8">
    <location>
        <position position="108"/>
    </location>
    <ligand>
        <name>phosphate</name>
        <dbReference type="ChEBI" id="CHEBI:43474"/>
    </ligand>
</feature>
<dbReference type="InterPro" id="IPR035994">
    <property type="entry name" value="Nucleoside_phosphorylase_sf"/>
</dbReference>
<dbReference type="SUPFAM" id="SSF53167">
    <property type="entry name" value="Purine and uridine phosphorylases"/>
    <property type="match status" value="1"/>
</dbReference>
<dbReference type="PIRSF" id="PIRSF000477">
    <property type="entry name" value="PurNPase"/>
    <property type="match status" value="1"/>
</dbReference>
<comment type="similarity">
    <text evidence="3 7">Belongs to the PNP/MTAP phosphorylase family.</text>
</comment>
<feature type="binding site" evidence="8">
    <location>
        <position position="207"/>
    </location>
    <ligand>
        <name>phosphate</name>
        <dbReference type="ChEBI" id="CHEBI:43474"/>
    </ligand>
</feature>
<dbReference type="PANTHER" id="PTHR11904">
    <property type="entry name" value="METHYLTHIOADENOSINE/PURINE NUCLEOSIDE PHOSPHORYLASE"/>
    <property type="match status" value="1"/>
</dbReference>
<evidence type="ECO:0000256" key="3">
    <source>
        <dbReference type="ARBA" id="ARBA00006751"/>
    </source>
</evidence>
<dbReference type="GO" id="GO:0004731">
    <property type="term" value="F:purine-nucleoside phosphorylase activity"/>
    <property type="evidence" value="ECO:0007669"/>
    <property type="project" value="UniProtKB-EC"/>
</dbReference>
<dbReference type="EMBL" id="QQZY01000001">
    <property type="protein sequence ID" value="RDI75884.1"/>
    <property type="molecule type" value="Genomic_DNA"/>
</dbReference>
<dbReference type="InterPro" id="IPR000845">
    <property type="entry name" value="Nucleoside_phosphorylase_d"/>
</dbReference>
<comment type="catalytic activity">
    <reaction evidence="6">
        <text>a purine 2'-deoxy-D-ribonucleoside + phosphate = a purine nucleobase + 2-deoxy-alpha-D-ribose 1-phosphate</text>
        <dbReference type="Rhea" id="RHEA:36431"/>
        <dbReference type="ChEBI" id="CHEBI:26386"/>
        <dbReference type="ChEBI" id="CHEBI:43474"/>
        <dbReference type="ChEBI" id="CHEBI:57259"/>
        <dbReference type="ChEBI" id="CHEBI:142361"/>
        <dbReference type="EC" id="2.4.2.1"/>
    </reaction>
</comment>
<dbReference type="Gene3D" id="3.40.50.1580">
    <property type="entry name" value="Nucleoside phosphorylase domain"/>
    <property type="match status" value="1"/>
</dbReference>
<dbReference type="EC" id="2.4.2.1" evidence="7"/>
<evidence type="ECO:0000259" key="9">
    <source>
        <dbReference type="Pfam" id="PF01048"/>
    </source>
</evidence>
<evidence type="ECO:0000256" key="5">
    <source>
        <dbReference type="ARBA" id="ARBA00022679"/>
    </source>
</evidence>
<organism evidence="10 11">
    <name type="scientific">Gaiella occulta</name>
    <dbReference type="NCBI Taxonomy" id="1002870"/>
    <lineage>
        <taxon>Bacteria</taxon>
        <taxon>Bacillati</taxon>
        <taxon>Actinomycetota</taxon>
        <taxon>Thermoleophilia</taxon>
        <taxon>Gaiellales</taxon>
        <taxon>Gaiellaceae</taxon>
        <taxon>Gaiella</taxon>
    </lineage>
</organism>
<evidence type="ECO:0000256" key="4">
    <source>
        <dbReference type="ARBA" id="ARBA00022676"/>
    </source>
</evidence>
<proteinExistence type="inferred from homology"/>
<evidence type="ECO:0000256" key="8">
    <source>
        <dbReference type="PIRSR" id="PIRSR000477-2"/>
    </source>
</evidence>
<evidence type="ECO:0000256" key="1">
    <source>
        <dbReference type="ARBA" id="ARBA00002678"/>
    </source>
</evidence>
<comment type="pathway">
    <text evidence="2 7">Purine metabolism; purine nucleoside salvage.</text>
</comment>
<dbReference type="NCBIfam" id="TIGR01700">
    <property type="entry name" value="PNPH"/>
    <property type="match status" value="1"/>
</dbReference>
<dbReference type="GO" id="GO:0005737">
    <property type="term" value="C:cytoplasm"/>
    <property type="evidence" value="ECO:0007669"/>
    <property type="project" value="TreeGrafter"/>
</dbReference>
<dbReference type="UniPathway" id="UPA00606"/>
<reference evidence="11" key="2">
    <citation type="journal article" date="2019" name="MicrobiologyOpen">
        <title>High-quality draft genome sequence of Gaiella occulta isolated from a 150 meter deep mineral water borehole and comparison with the genome sequences of other deep-branching lineages of the phylum Actinobacteria.</title>
        <authorList>
            <person name="Severino R."/>
            <person name="Froufe H.J.C."/>
            <person name="Barroso C."/>
            <person name="Albuquerque L."/>
            <person name="Lobo-da-Cunha A."/>
            <person name="da Costa M.S."/>
            <person name="Egas C."/>
        </authorList>
    </citation>
    <scope>NUCLEOTIDE SEQUENCE [LARGE SCALE GENOMIC DNA]</scope>
    <source>
        <strain evidence="11">F2-233</strain>
    </source>
</reference>
<accession>A0A7M2Z214</accession>
<name>A0A7M2Z214_9ACTN</name>
<dbReference type="InterPro" id="IPR011268">
    <property type="entry name" value="Purine_phosphorylase"/>
</dbReference>
<feature type="binding site" evidence="8">
    <location>
        <position position="56"/>
    </location>
    <ligand>
        <name>phosphate</name>
        <dbReference type="ChEBI" id="CHEBI:43474"/>
    </ligand>
</feature>
<dbReference type="RefSeq" id="WP_220150385.1">
    <property type="nucleotide sequence ID" value="NZ_QQZY01000001.1"/>
</dbReference>
<keyword evidence="4 7" id="KW-0328">Glycosyltransferase</keyword>
<dbReference type="GO" id="GO:0009116">
    <property type="term" value="P:nucleoside metabolic process"/>
    <property type="evidence" value="ECO:0007669"/>
    <property type="project" value="InterPro"/>
</dbReference>
<feature type="binding site" evidence="8">
    <location>
        <begin position="76"/>
        <end position="78"/>
    </location>
    <ligand>
        <name>phosphate</name>
        <dbReference type="ChEBI" id="CHEBI:43474"/>
    </ligand>
</feature>
<dbReference type="CDD" id="cd09009">
    <property type="entry name" value="PNP-EcPNPII_like"/>
    <property type="match status" value="1"/>
</dbReference>
<dbReference type="InterPro" id="IPR011270">
    <property type="entry name" value="Pur_Nuc_Pase_Ino/Guo-sp"/>
</dbReference>
<sequence>MIDEAVAAIRARSSAAPIVAVVLGSGLGGFAERIEDAVEIPYGDIPGWPPSTALGHAGTLVLGSFAGVPLAVMRGRAHLYEGHAPEKVVFGVRVLGRLGVRTLVLTNACGGIRSDLEPGDLVLVSDHINLQGVSPLVGPNDDSLGPRFPDMSNAYDPELRRLAHAAAARLGQALAEGVYAAWIGPAFETPAEIRMIRVLGGDLVGMSTAPEVLAARHMGLRCLAISCVTNMAAGILPEPIDAEHVLAVGAAAEGRLTALLGELLPALGS</sequence>
<protein>
    <recommendedName>
        <fullName evidence="7">Purine nucleoside phosphorylase</fullName>
        <ecNumber evidence="7">2.4.2.1</ecNumber>
    </recommendedName>
    <alternativeName>
        <fullName evidence="7">Inosine-guanosine phosphorylase</fullName>
    </alternativeName>
</protein>
<keyword evidence="11" id="KW-1185">Reference proteome</keyword>
<dbReference type="PANTHER" id="PTHR11904:SF9">
    <property type="entry name" value="PURINE NUCLEOSIDE PHOSPHORYLASE-RELATED"/>
    <property type="match status" value="1"/>
</dbReference>
<feature type="domain" description="Nucleoside phosphorylase" evidence="9">
    <location>
        <begin position="20"/>
        <end position="264"/>
    </location>
</feature>
<evidence type="ECO:0000313" key="10">
    <source>
        <dbReference type="EMBL" id="RDI75884.1"/>
    </source>
</evidence>
<keyword evidence="5 7" id="KW-0808">Transferase</keyword>
<evidence type="ECO:0000256" key="2">
    <source>
        <dbReference type="ARBA" id="ARBA00005058"/>
    </source>
</evidence>
<evidence type="ECO:0000313" key="11">
    <source>
        <dbReference type="Proteomes" id="UP000254134"/>
    </source>
</evidence>
<evidence type="ECO:0000256" key="6">
    <source>
        <dbReference type="ARBA" id="ARBA00048556"/>
    </source>
</evidence>